<evidence type="ECO:0000313" key="2">
    <source>
        <dbReference type="Proteomes" id="UP000828390"/>
    </source>
</evidence>
<proteinExistence type="predicted"/>
<dbReference type="AlphaFoldDB" id="A0A9D4QTR3"/>
<name>A0A9D4QTR3_DREPO</name>
<reference evidence="1" key="1">
    <citation type="journal article" date="2019" name="bioRxiv">
        <title>The Genome of the Zebra Mussel, Dreissena polymorpha: A Resource for Invasive Species Research.</title>
        <authorList>
            <person name="McCartney M.A."/>
            <person name="Auch B."/>
            <person name="Kono T."/>
            <person name="Mallez S."/>
            <person name="Zhang Y."/>
            <person name="Obille A."/>
            <person name="Becker A."/>
            <person name="Abrahante J.E."/>
            <person name="Garbe J."/>
            <person name="Badalamenti J.P."/>
            <person name="Herman A."/>
            <person name="Mangelson H."/>
            <person name="Liachko I."/>
            <person name="Sullivan S."/>
            <person name="Sone E.D."/>
            <person name="Koren S."/>
            <person name="Silverstein K.A.T."/>
            <person name="Beckman K.B."/>
            <person name="Gohl D.M."/>
        </authorList>
    </citation>
    <scope>NUCLEOTIDE SEQUENCE</scope>
    <source>
        <strain evidence="1">Duluth1</strain>
        <tissue evidence="1">Whole animal</tissue>
    </source>
</reference>
<comment type="caution">
    <text evidence="1">The sequence shown here is derived from an EMBL/GenBank/DDBJ whole genome shotgun (WGS) entry which is preliminary data.</text>
</comment>
<dbReference type="EMBL" id="JAIWYP010000004">
    <property type="protein sequence ID" value="KAH3842357.1"/>
    <property type="molecule type" value="Genomic_DNA"/>
</dbReference>
<keyword evidence="2" id="KW-1185">Reference proteome</keyword>
<dbReference type="Proteomes" id="UP000828390">
    <property type="component" value="Unassembled WGS sequence"/>
</dbReference>
<protein>
    <submittedName>
        <fullName evidence="1">Uncharacterized protein</fullName>
    </submittedName>
</protein>
<sequence length="56" mass="6598">MKTTAGDSERGHKGRAVLALSWQRRPEQEFIWRLSPLKHHRGRSIPNVVVKTRERH</sequence>
<gene>
    <name evidence="1" type="ORF">DPMN_115854</name>
</gene>
<evidence type="ECO:0000313" key="1">
    <source>
        <dbReference type="EMBL" id="KAH3842357.1"/>
    </source>
</evidence>
<reference evidence="1" key="2">
    <citation type="submission" date="2020-11" db="EMBL/GenBank/DDBJ databases">
        <authorList>
            <person name="McCartney M.A."/>
            <person name="Auch B."/>
            <person name="Kono T."/>
            <person name="Mallez S."/>
            <person name="Becker A."/>
            <person name="Gohl D.M."/>
            <person name="Silverstein K.A.T."/>
            <person name="Koren S."/>
            <person name="Bechman K.B."/>
            <person name="Herman A."/>
            <person name="Abrahante J.E."/>
            <person name="Garbe J."/>
        </authorList>
    </citation>
    <scope>NUCLEOTIDE SEQUENCE</scope>
    <source>
        <strain evidence="1">Duluth1</strain>
        <tissue evidence="1">Whole animal</tissue>
    </source>
</reference>
<accession>A0A9D4QTR3</accession>
<organism evidence="1 2">
    <name type="scientific">Dreissena polymorpha</name>
    <name type="common">Zebra mussel</name>
    <name type="synonym">Mytilus polymorpha</name>
    <dbReference type="NCBI Taxonomy" id="45954"/>
    <lineage>
        <taxon>Eukaryota</taxon>
        <taxon>Metazoa</taxon>
        <taxon>Spiralia</taxon>
        <taxon>Lophotrochozoa</taxon>
        <taxon>Mollusca</taxon>
        <taxon>Bivalvia</taxon>
        <taxon>Autobranchia</taxon>
        <taxon>Heteroconchia</taxon>
        <taxon>Euheterodonta</taxon>
        <taxon>Imparidentia</taxon>
        <taxon>Neoheterodontei</taxon>
        <taxon>Myida</taxon>
        <taxon>Dreissenoidea</taxon>
        <taxon>Dreissenidae</taxon>
        <taxon>Dreissena</taxon>
    </lineage>
</organism>